<evidence type="ECO:0000256" key="14">
    <source>
        <dbReference type="ARBA" id="ARBA00049029"/>
    </source>
</evidence>
<dbReference type="PANTHER" id="PTHR30191:SF0">
    <property type="entry name" value="FORMATE ACETYLTRANSFERASE 1"/>
    <property type="match status" value="1"/>
</dbReference>
<feature type="compositionally biased region" description="Low complexity" evidence="16">
    <location>
        <begin position="524"/>
        <end position="535"/>
    </location>
</feature>
<keyword evidence="12" id="KW-0119">Carbohydrate metabolism</keyword>
<dbReference type="SUPFAM" id="SSF50916">
    <property type="entry name" value="Rap30/74 interaction domains"/>
    <property type="match status" value="1"/>
</dbReference>
<evidence type="ECO:0000256" key="10">
    <source>
        <dbReference type="ARBA" id="ARBA00023163"/>
    </source>
</evidence>
<name>A0A2P6TKX7_CHLSO</name>
<evidence type="ECO:0000313" key="20">
    <source>
        <dbReference type="Proteomes" id="UP000239899"/>
    </source>
</evidence>
<dbReference type="PROSITE" id="PS00850">
    <property type="entry name" value="GLY_RADICAL_1"/>
    <property type="match status" value="1"/>
</dbReference>
<feature type="region of interest" description="Disordered" evidence="16">
    <location>
        <begin position="153"/>
        <end position="399"/>
    </location>
</feature>
<dbReference type="Proteomes" id="UP000239899">
    <property type="component" value="Unassembled WGS sequence"/>
</dbReference>
<dbReference type="GO" id="GO:0008861">
    <property type="term" value="F:formate C-acetyltransferase activity"/>
    <property type="evidence" value="ECO:0007669"/>
    <property type="project" value="UniProtKB-EC"/>
</dbReference>
<dbReference type="EC" id="2.3.1.54" evidence="4"/>
<dbReference type="PANTHER" id="PTHR30191">
    <property type="entry name" value="FORMATE ACETYLTRANSFERASE"/>
    <property type="match status" value="1"/>
</dbReference>
<dbReference type="GO" id="GO:0005829">
    <property type="term" value="C:cytosol"/>
    <property type="evidence" value="ECO:0007669"/>
    <property type="project" value="TreeGrafter"/>
</dbReference>
<evidence type="ECO:0000256" key="4">
    <source>
        <dbReference type="ARBA" id="ARBA00013214"/>
    </source>
</evidence>
<dbReference type="GO" id="GO:0032968">
    <property type="term" value="P:positive regulation of transcription elongation by RNA polymerase II"/>
    <property type="evidence" value="ECO:0007669"/>
    <property type="project" value="InterPro"/>
</dbReference>
<dbReference type="Pfam" id="PF01228">
    <property type="entry name" value="Gly_radical"/>
    <property type="match status" value="1"/>
</dbReference>
<evidence type="ECO:0000259" key="17">
    <source>
        <dbReference type="PROSITE" id="PS51149"/>
    </source>
</evidence>
<dbReference type="Pfam" id="PF02901">
    <property type="entry name" value="PFL-like"/>
    <property type="match status" value="1"/>
</dbReference>
<evidence type="ECO:0000256" key="3">
    <source>
        <dbReference type="ARBA" id="ARBA00008375"/>
    </source>
</evidence>
<keyword evidence="9" id="KW-0238">DNA-binding</keyword>
<dbReference type="InterPro" id="IPR050244">
    <property type="entry name" value="Auton_GlycylRad_Cofactor"/>
</dbReference>
<evidence type="ECO:0000256" key="5">
    <source>
        <dbReference type="ARBA" id="ARBA00022490"/>
    </source>
</evidence>
<evidence type="ECO:0000256" key="8">
    <source>
        <dbReference type="ARBA" id="ARBA00023015"/>
    </source>
</evidence>
<organism evidence="19 20">
    <name type="scientific">Chlorella sorokiniana</name>
    <name type="common">Freshwater green alga</name>
    <dbReference type="NCBI Taxonomy" id="3076"/>
    <lineage>
        <taxon>Eukaryota</taxon>
        <taxon>Viridiplantae</taxon>
        <taxon>Chlorophyta</taxon>
        <taxon>core chlorophytes</taxon>
        <taxon>Trebouxiophyceae</taxon>
        <taxon>Chlorellales</taxon>
        <taxon>Chlorellaceae</taxon>
        <taxon>Chlorella clade</taxon>
        <taxon>Chlorella</taxon>
    </lineage>
</organism>
<feature type="region of interest" description="Disordered" evidence="16">
    <location>
        <begin position="509"/>
        <end position="589"/>
    </location>
</feature>
<dbReference type="Pfam" id="PF05793">
    <property type="entry name" value="TFIIF_alpha"/>
    <property type="match status" value="1"/>
</dbReference>
<keyword evidence="11" id="KW-0539">Nucleus</keyword>
<evidence type="ECO:0000256" key="12">
    <source>
        <dbReference type="ARBA" id="ARBA00023277"/>
    </source>
</evidence>
<feature type="compositionally biased region" description="Basic and acidic residues" evidence="16">
    <location>
        <begin position="218"/>
        <end position="227"/>
    </location>
</feature>
<keyword evidence="5" id="KW-0963">Cytoplasm</keyword>
<keyword evidence="20" id="KW-1185">Reference proteome</keyword>
<reference evidence="19 20" key="1">
    <citation type="journal article" date="2018" name="Plant J.">
        <title>Genome sequences of Chlorella sorokiniana UTEX 1602 and Micractinium conductrix SAG 241.80: implications to maltose excretion by a green alga.</title>
        <authorList>
            <person name="Arriola M.B."/>
            <person name="Velmurugan N."/>
            <person name="Zhang Y."/>
            <person name="Plunkett M.H."/>
            <person name="Hondzo H."/>
            <person name="Barney B.M."/>
        </authorList>
    </citation>
    <scope>NUCLEOTIDE SEQUENCE [LARGE SCALE GENOMIC DNA]</scope>
    <source>
        <strain evidence="20">UTEX 1602</strain>
    </source>
</reference>
<dbReference type="STRING" id="3076.A0A2P6TKX7"/>
<evidence type="ECO:0000256" key="13">
    <source>
        <dbReference type="ARBA" id="ARBA00023315"/>
    </source>
</evidence>
<evidence type="ECO:0000256" key="11">
    <source>
        <dbReference type="ARBA" id="ARBA00023242"/>
    </source>
</evidence>
<dbReference type="InterPro" id="IPR011039">
    <property type="entry name" value="TFIIF_interaction"/>
</dbReference>
<keyword evidence="8" id="KW-0805">Transcription regulation</keyword>
<evidence type="ECO:0000256" key="9">
    <source>
        <dbReference type="ARBA" id="ARBA00023125"/>
    </source>
</evidence>
<gene>
    <name evidence="19" type="ORF">C2E21_6408</name>
</gene>
<evidence type="ECO:0000256" key="7">
    <source>
        <dbReference type="ARBA" id="ARBA00022818"/>
    </source>
</evidence>
<proteinExistence type="inferred from homology"/>
<evidence type="ECO:0000256" key="6">
    <source>
        <dbReference type="ARBA" id="ARBA00022679"/>
    </source>
</evidence>
<accession>A0A2P6TKX7</accession>
<feature type="modified residue" description="Glycine radical" evidence="15">
    <location>
        <position position="1294"/>
    </location>
</feature>
<keyword evidence="10" id="KW-0804">Transcription</keyword>
<dbReference type="PROSITE" id="PS51554">
    <property type="entry name" value="PFL"/>
    <property type="match status" value="1"/>
</dbReference>
<dbReference type="GO" id="GO:0003677">
    <property type="term" value="F:DNA binding"/>
    <property type="evidence" value="ECO:0007669"/>
    <property type="project" value="UniProtKB-KW"/>
</dbReference>
<comment type="caution">
    <text evidence="19">The sequence shown here is derived from an EMBL/GenBank/DDBJ whole genome shotgun (WGS) entry which is preliminary data.</text>
</comment>
<keyword evidence="6" id="KW-0808">Transferase</keyword>
<dbReference type="EMBL" id="LHPG02000012">
    <property type="protein sequence ID" value="PRW44925.1"/>
    <property type="molecule type" value="Genomic_DNA"/>
</dbReference>
<sequence length="1350" mass="147028">MAAPQEFVIRASGADKAATKHLVARFPLAFRPDPRSDETANAPELKGTGEWVMGQMEQAEAKPGTRGLPGQWVLEEQSRGRPRFVGQPEGGLRDTGAGYFLLMKGKGNEFIAVPVSDMFTFKPALQRRHQTLEEAEAAMQAQRLQHERANPRLAKAVARDEEDPLAILKDEEEKEHDSDEEWRAIRERAAARHVVKTAPKQQQQRPPSRGQEDEERPEEEHAEKDEKGEDWEHEEGEDWEHEEAAADDDLDMGESDEEDAPSPVRKGAASSDSEEEAEGGRLQPEKTKRRLRRMMRETGLEDSEEEEESAEVADEESESIMDEEDLDRMAGPAPAADRREATPETQLRPEPAAAATGGKKRKSPTPPPVAAPGGAAPPAAAEAGAKRPRTGAPAGQAAAAAAPAGPASVPAAGGGVITADELRQLLRSKGRILLADLTAMYKARLAGSEGTKAFVQLVKQVAKMEPGSKYLALTLASGAAPAGLLAAALPGAAIAALSQLGGLGRALGTSRPRLSRPKADWVGASPACAPSRPASGIPTRAYHTSSAAEEAHGNRPADRGFASSAMPQPAAHTAPAAKPAAAKPAAKAPAVDVQKFVRDNITPFDGDATFLAGPTQRTLELWDEVQKLCAEEHKKGIMGVDPAVPSTITAFPPGYIDKEKEVIVGLQTDKPLKRAIKPLGGVGVVKSALQAYNFTLDPEVEKTYTNVRKTHNQGVFDAYTEEMRVARSNHILTGLPDGYGRGRIIGDYRRVALYGVDGLIAAKAADLKKLLVGTMTEERIRLREEVQEQIRSLKELKEMAASYGDDISRPAANAREAVQWLYYAYLGAVKEQDGAAMSLGRVDAFLDSYIEPDLQAGKITEEEAQELIDQFVMKLRIVRQLRTPEYDQLFAGDPTWVTAVLGGTDENGKHMVTKTSFRILQTLYNLGPAPEPNITILWSQNLPEDFKKFCAKVSIDTSSIQYESDDMMHTMFGSDYGIACCVSAMRIGKDMQFFGARANLAKLLLYALNSGVDEVTLKQVGPKMPPVELNDDGSLKYDSLMKNYDAAMDWLAELYANTMNIIHYMHDKYDYERLQMALHDTYVRRLMAYGMAGLSVVADSLSAVKYGKVFPVYDDNGIMVDFKQEGEWPTYGNDDDRVDSIARDLVAAFHDKLAAQHTYRASVPTLSVLTITSNVVYGKATGNTPDGRKRGEPFAPGANPMHGRDCSGALASLNSVASIPYKEALDGVSNTFTLIPATLGKTPEARVDNLVSILDGYAGKGGHHLNINVLHRETLIDAMEHPEKYPQLTIRVSGYAVHFHRLTREQQLDVINRTFQSSLPIPTPAAAPTRPSRRRPFRCAWRAALAAQQP</sequence>
<dbReference type="InterPro" id="IPR001150">
    <property type="entry name" value="Gly_radical"/>
</dbReference>
<feature type="compositionally biased region" description="Basic and acidic residues" evidence="16">
    <location>
        <begin position="549"/>
        <end position="558"/>
    </location>
</feature>
<dbReference type="SUPFAM" id="SSF51998">
    <property type="entry name" value="PFL-like glycyl radical enzymes"/>
    <property type="match status" value="1"/>
</dbReference>
<keyword evidence="7 15" id="KW-0556">Organic radical</keyword>
<dbReference type="InterPro" id="IPR004184">
    <property type="entry name" value="PFL_dom"/>
</dbReference>
<feature type="domain" description="Glycine radical" evidence="17">
    <location>
        <begin position="1196"/>
        <end position="1319"/>
    </location>
</feature>
<evidence type="ECO:0000256" key="15">
    <source>
        <dbReference type="PROSITE-ProRule" id="PRU00493"/>
    </source>
</evidence>
<dbReference type="InterPro" id="IPR019777">
    <property type="entry name" value="Form_AcTrfase_GR_CS"/>
</dbReference>
<dbReference type="NCBIfam" id="TIGR01255">
    <property type="entry name" value="pyr_form_ly_1"/>
    <property type="match status" value="1"/>
</dbReference>
<comment type="similarity">
    <text evidence="3">Belongs to the glycyl radical enzyme (GRE) family. PFL subfamily.</text>
</comment>
<dbReference type="CDD" id="cd01678">
    <property type="entry name" value="PFL1"/>
    <property type="match status" value="1"/>
</dbReference>
<evidence type="ECO:0000256" key="2">
    <source>
        <dbReference type="ARBA" id="ARBA00004496"/>
    </source>
</evidence>
<feature type="compositionally biased region" description="Acidic residues" evidence="16">
    <location>
        <begin position="228"/>
        <end position="260"/>
    </location>
</feature>
<feature type="compositionally biased region" description="Acidic residues" evidence="16">
    <location>
        <begin position="300"/>
        <end position="326"/>
    </location>
</feature>
<feature type="compositionally biased region" description="Low complexity" evidence="16">
    <location>
        <begin position="565"/>
        <end position="589"/>
    </location>
</feature>
<feature type="compositionally biased region" description="Basic and acidic residues" evidence="16">
    <location>
        <begin position="168"/>
        <end position="190"/>
    </location>
</feature>
<protein>
    <recommendedName>
        <fullName evidence="4">formate C-acetyltransferase</fullName>
        <ecNumber evidence="4">2.3.1.54</ecNumber>
    </recommendedName>
</protein>
<keyword evidence="13" id="KW-0012">Acyltransferase</keyword>
<evidence type="ECO:0000259" key="18">
    <source>
        <dbReference type="PROSITE" id="PS51554"/>
    </source>
</evidence>
<comment type="catalytic activity">
    <reaction evidence="14">
        <text>formate + acetyl-CoA = pyruvate + CoA</text>
        <dbReference type="Rhea" id="RHEA:11844"/>
        <dbReference type="ChEBI" id="CHEBI:15361"/>
        <dbReference type="ChEBI" id="CHEBI:15740"/>
        <dbReference type="ChEBI" id="CHEBI:57287"/>
        <dbReference type="ChEBI" id="CHEBI:57288"/>
        <dbReference type="EC" id="2.3.1.54"/>
    </reaction>
</comment>
<feature type="compositionally biased region" description="Low complexity" evidence="16">
    <location>
        <begin position="371"/>
        <end position="383"/>
    </location>
</feature>
<feature type="domain" description="PFL" evidence="18">
    <location>
        <begin position="592"/>
        <end position="1189"/>
    </location>
</feature>
<dbReference type="Gene3D" id="3.20.70.20">
    <property type="match status" value="1"/>
</dbReference>
<dbReference type="GO" id="GO:0005975">
    <property type="term" value="P:carbohydrate metabolic process"/>
    <property type="evidence" value="ECO:0007669"/>
    <property type="project" value="InterPro"/>
</dbReference>
<evidence type="ECO:0000256" key="16">
    <source>
        <dbReference type="SAM" id="MobiDB-lite"/>
    </source>
</evidence>
<dbReference type="OrthoDB" id="10256780at2759"/>
<dbReference type="GO" id="GO:0006367">
    <property type="term" value="P:transcription initiation at RNA polymerase II promoter"/>
    <property type="evidence" value="ECO:0007669"/>
    <property type="project" value="InterPro"/>
</dbReference>
<evidence type="ECO:0000313" key="19">
    <source>
        <dbReference type="EMBL" id="PRW44925.1"/>
    </source>
</evidence>
<dbReference type="GO" id="GO:0005634">
    <property type="term" value="C:nucleus"/>
    <property type="evidence" value="ECO:0007669"/>
    <property type="project" value="UniProtKB-SubCell"/>
</dbReference>
<dbReference type="InterPro" id="IPR005949">
    <property type="entry name" value="Form_AcTrfase"/>
</dbReference>
<evidence type="ECO:0000256" key="1">
    <source>
        <dbReference type="ARBA" id="ARBA00004123"/>
    </source>
</evidence>
<dbReference type="InterPro" id="IPR008851">
    <property type="entry name" value="TFIIF-alpha"/>
</dbReference>
<comment type="subcellular location">
    <subcellularLocation>
        <location evidence="2">Cytoplasm</location>
    </subcellularLocation>
    <subcellularLocation>
        <location evidence="1">Nucleus</location>
    </subcellularLocation>
</comment>
<dbReference type="PROSITE" id="PS51149">
    <property type="entry name" value="GLY_RADICAL_2"/>
    <property type="match status" value="1"/>
</dbReference>